<dbReference type="Proteomes" id="UP000324897">
    <property type="component" value="Chromosome 4"/>
</dbReference>
<evidence type="ECO:0000313" key="2">
    <source>
        <dbReference type="EMBL" id="TVU40007.1"/>
    </source>
</evidence>
<comment type="caution">
    <text evidence="2">The sequence shown here is derived from an EMBL/GenBank/DDBJ whole genome shotgun (WGS) entry which is preliminary data.</text>
</comment>
<keyword evidence="3" id="KW-1185">Reference proteome</keyword>
<evidence type="ECO:0000259" key="1">
    <source>
        <dbReference type="Pfam" id="PF03181"/>
    </source>
</evidence>
<dbReference type="Gramene" id="TVU40007">
    <property type="protein sequence ID" value="TVU40007"/>
    <property type="gene ID" value="EJB05_13452"/>
</dbReference>
<feature type="non-terminal residue" evidence="2">
    <location>
        <position position="1"/>
    </location>
</feature>
<dbReference type="EMBL" id="RWGY01000007">
    <property type="protein sequence ID" value="TVU40007.1"/>
    <property type="molecule type" value="Genomic_DNA"/>
</dbReference>
<name>A0A5J9VWL6_9POAL</name>
<accession>A0A5J9VWL6</accession>
<feature type="domain" description="BURP" evidence="1">
    <location>
        <begin position="16"/>
        <end position="63"/>
    </location>
</feature>
<evidence type="ECO:0000313" key="3">
    <source>
        <dbReference type="Proteomes" id="UP000324897"/>
    </source>
</evidence>
<proteinExistence type="predicted"/>
<dbReference type="Pfam" id="PF03181">
    <property type="entry name" value="BURP"/>
    <property type="match status" value="1"/>
</dbReference>
<gene>
    <name evidence="2" type="ORF">EJB05_13452</name>
</gene>
<protein>
    <recommendedName>
        <fullName evidence="1">BURP domain-containing protein</fullName>
    </recommendedName>
</protein>
<reference evidence="2 3" key="1">
    <citation type="journal article" date="2019" name="Sci. Rep.">
        <title>A high-quality genome of Eragrostis curvula grass provides insights into Poaceae evolution and supports new strategies to enhance forage quality.</title>
        <authorList>
            <person name="Carballo J."/>
            <person name="Santos B.A.C.M."/>
            <person name="Zappacosta D."/>
            <person name="Garbus I."/>
            <person name="Selva J.P."/>
            <person name="Gallo C.A."/>
            <person name="Diaz A."/>
            <person name="Albertini E."/>
            <person name="Caccamo M."/>
            <person name="Echenique V."/>
        </authorList>
    </citation>
    <scope>NUCLEOTIDE SEQUENCE [LARGE SCALE GENOMIC DNA]</scope>
    <source>
        <strain evidence="3">cv. Victoria</strain>
        <tissue evidence="2">Leaf</tissue>
    </source>
</reference>
<dbReference type="InterPro" id="IPR004873">
    <property type="entry name" value="BURP_dom"/>
</dbReference>
<sequence length="190" mass="21011">MWEETEVRVTVPQALSTLCTCEESAPKEEPQTCAASPEAMVDFTFDELGSSNLRELIAIVCGAKEPASQNSRPTKEAMARLCVLCLLSITLVSALVPQTSSSVVSVEAEWSKKGDDIDTDGIIDVQALFPPQQKLAGPTDEEIGSFAPELYPVKWNFRTVSTGNKKSDPHDSQHKTYDYEHGRHTHIMWR</sequence>
<organism evidence="2 3">
    <name type="scientific">Eragrostis curvula</name>
    <name type="common">weeping love grass</name>
    <dbReference type="NCBI Taxonomy" id="38414"/>
    <lineage>
        <taxon>Eukaryota</taxon>
        <taxon>Viridiplantae</taxon>
        <taxon>Streptophyta</taxon>
        <taxon>Embryophyta</taxon>
        <taxon>Tracheophyta</taxon>
        <taxon>Spermatophyta</taxon>
        <taxon>Magnoliopsida</taxon>
        <taxon>Liliopsida</taxon>
        <taxon>Poales</taxon>
        <taxon>Poaceae</taxon>
        <taxon>PACMAD clade</taxon>
        <taxon>Chloridoideae</taxon>
        <taxon>Eragrostideae</taxon>
        <taxon>Eragrostidinae</taxon>
        <taxon>Eragrostis</taxon>
    </lineage>
</organism>
<dbReference type="AlphaFoldDB" id="A0A5J9VWL6"/>